<evidence type="ECO:0000256" key="1">
    <source>
        <dbReference type="ARBA" id="ARBA00009673"/>
    </source>
</evidence>
<dbReference type="EMBL" id="MTSL01000142">
    <property type="protein sequence ID" value="PJF18109.1"/>
    <property type="molecule type" value="Genomic_DNA"/>
</dbReference>
<evidence type="ECO:0000313" key="7">
    <source>
        <dbReference type="EMBL" id="PJF18109.1"/>
    </source>
</evidence>
<name>A0A2H9TK49_9FUNG</name>
<proteinExistence type="inferred from homology"/>
<dbReference type="NCBIfam" id="TIGR00256">
    <property type="entry name" value="D-aminoacyl-tRNA deacylase"/>
    <property type="match status" value="1"/>
</dbReference>
<comment type="similarity">
    <text evidence="1 6">Belongs to the DTD family.</text>
</comment>
<reference evidence="7 8" key="1">
    <citation type="submission" date="2016-10" db="EMBL/GenBank/DDBJ databases">
        <title>The genome of Paramicrosporidium saccamoebae is the missing link in understanding Cryptomycota and Microsporidia evolution.</title>
        <authorList>
            <person name="Quandt C.A."/>
            <person name="Beaudet D."/>
            <person name="Corsaro D."/>
            <person name="Michel R."/>
            <person name="Corradi N."/>
            <person name="James T."/>
        </authorList>
    </citation>
    <scope>NUCLEOTIDE SEQUENCE [LARGE SCALE GENOMIC DNA]</scope>
    <source>
        <strain evidence="7 8">KSL3</strain>
    </source>
</reference>
<dbReference type="GO" id="GO:0005737">
    <property type="term" value="C:cytoplasm"/>
    <property type="evidence" value="ECO:0007669"/>
    <property type="project" value="UniProtKB-SubCell"/>
</dbReference>
<keyword evidence="6" id="KW-0963">Cytoplasm</keyword>
<evidence type="ECO:0000256" key="6">
    <source>
        <dbReference type="RuleBase" id="RU003470"/>
    </source>
</evidence>
<dbReference type="Gene3D" id="3.50.80.10">
    <property type="entry name" value="D-tyrosyl-tRNA(Tyr) deacylase"/>
    <property type="match status" value="1"/>
</dbReference>
<protein>
    <recommendedName>
        <fullName evidence="3 6">D-aminoacyl-tRNA deacylase</fullName>
        <ecNumber evidence="2 6">3.1.1.96</ecNumber>
    </recommendedName>
</protein>
<evidence type="ECO:0000256" key="5">
    <source>
        <dbReference type="ARBA" id="ARBA00048018"/>
    </source>
</evidence>
<dbReference type="Pfam" id="PF02580">
    <property type="entry name" value="Tyr_Deacylase"/>
    <property type="match status" value="1"/>
</dbReference>
<dbReference type="Proteomes" id="UP000240830">
    <property type="component" value="Unassembled WGS sequence"/>
</dbReference>
<organism evidence="7 8">
    <name type="scientific">Paramicrosporidium saccamoebae</name>
    <dbReference type="NCBI Taxonomy" id="1246581"/>
    <lineage>
        <taxon>Eukaryota</taxon>
        <taxon>Fungi</taxon>
        <taxon>Fungi incertae sedis</taxon>
        <taxon>Cryptomycota</taxon>
        <taxon>Cryptomycota incertae sedis</taxon>
        <taxon>Paramicrosporidium</taxon>
    </lineage>
</organism>
<dbReference type="PANTHER" id="PTHR10472:SF5">
    <property type="entry name" value="D-AMINOACYL-TRNA DEACYLASE 1"/>
    <property type="match status" value="1"/>
</dbReference>
<accession>A0A2H9TK49</accession>
<comment type="subcellular location">
    <subcellularLocation>
        <location evidence="6">Cytoplasm</location>
    </subcellularLocation>
</comment>
<dbReference type="EC" id="3.1.1.96" evidence="2 6"/>
<evidence type="ECO:0000313" key="8">
    <source>
        <dbReference type="Proteomes" id="UP000240830"/>
    </source>
</evidence>
<dbReference type="PANTHER" id="PTHR10472">
    <property type="entry name" value="D-TYROSYL-TRNA TYR DEACYLASE"/>
    <property type="match status" value="1"/>
</dbReference>
<keyword evidence="6" id="KW-0820">tRNA-binding</keyword>
<evidence type="ECO:0000256" key="3">
    <source>
        <dbReference type="ARBA" id="ARBA00020007"/>
    </source>
</evidence>
<gene>
    <name evidence="7" type="ORF">PSACC_02075</name>
</gene>
<sequence>MRIVLQRVSRASVTGIHRQDTLEDASILVKKILKLRLWPTDRQWQANLSEIDGSVLAVSQFTLYAITDKGAKPNFYDAMGTEEARTMFNQIVQMLRESLPGRVETGAFGELMNVDICNDGPVTLVLESRCNAQ</sequence>
<dbReference type="GO" id="GO:0051500">
    <property type="term" value="F:D-tyrosyl-tRNA(Tyr) deacylase activity"/>
    <property type="evidence" value="ECO:0007669"/>
    <property type="project" value="TreeGrafter"/>
</dbReference>
<keyword evidence="6" id="KW-0378">Hydrolase</keyword>
<dbReference type="GO" id="GO:0000049">
    <property type="term" value="F:tRNA binding"/>
    <property type="evidence" value="ECO:0007669"/>
    <property type="project" value="UniProtKB-KW"/>
</dbReference>
<keyword evidence="8" id="KW-1185">Reference proteome</keyword>
<comment type="catalytic activity">
    <reaction evidence="4">
        <text>glycyl-tRNA(Ala) + H2O = tRNA(Ala) + glycine + H(+)</text>
        <dbReference type="Rhea" id="RHEA:53744"/>
        <dbReference type="Rhea" id="RHEA-COMP:9657"/>
        <dbReference type="Rhea" id="RHEA-COMP:13640"/>
        <dbReference type="ChEBI" id="CHEBI:15377"/>
        <dbReference type="ChEBI" id="CHEBI:15378"/>
        <dbReference type="ChEBI" id="CHEBI:57305"/>
        <dbReference type="ChEBI" id="CHEBI:78442"/>
        <dbReference type="ChEBI" id="CHEBI:78522"/>
        <dbReference type="EC" id="3.1.1.96"/>
    </reaction>
</comment>
<dbReference type="GO" id="GO:0106026">
    <property type="term" value="F:Gly-tRNA(Ala) deacylase activity"/>
    <property type="evidence" value="ECO:0007669"/>
    <property type="project" value="RHEA"/>
</dbReference>
<keyword evidence="6" id="KW-0694">RNA-binding</keyword>
<evidence type="ECO:0000256" key="2">
    <source>
        <dbReference type="ARBA" id="ARBA00013056"/>
    </source>
</evidence>
<evidence type="ECO:0000256" key="4">
    <source>
        <dbReference type="ARBA" id="ARBA00047676"/>
    </source>
</evidence>
<dbReference type="InterPro" id="IPR003732">
    <property type="entry name" value="Daa-tRNA_deacyls_DTD"/>
</dbReference>
<dbReference type="SUPFAM" id="SSF69500">
    <property type="entry name" value="DTD-like"/>
    <property type="match status" value="1"/>
</dbReference>
<comment type="caution">
    <text evidence="7">The sequence shown here is derived from an EMBL/GenBank/DDBJ whole genome shotgun (WGS) entry which is preliminary data.</text>
</comment>
<dbReference type="OrthoDB" id="275783at2759"/>
<dbReference type="AlphaFoldDB" id="A0A2H9TK49"/>
<dbReference type="STRING" id="1246581.A0A2H9TK49"/>
<comment type="catalytic activity">
    <reaction evidence="5">
        <text>a D-aminoacyl-tRNA + H2O = a tRNA + a D-alpha-amino acid + H(+)</text>
        <dbReference type="Rhea" id="RHEA:13953"/>
        <dbReference type="Rhea" id="RHEA-COMP:10123"/>
        <dbReference type="Rhea" id="RHEA-COMP:10124"/>
        <dbReference type="ChEBI" id="CHEBI:15377"/>
        <dbReference type="ChEBI" id="CHEBI:15378"/>
        <dbReference type="ChEBI" id="CHEBI:59871"/>
        <dbReference type="ChEBI" id="CHEBI:78442"/>
        <dbReference type="ChEBI" id="CHEBI:79333"/>
        <dbReference type="EC" id="3.1.1.96"/>
    </reaction>
</comment>
<dbReference type="InterPro" id="IPR023509">
    <property type="entry name" value="DTD-like_sf"/>
</dbReference>